<dbReference type="Pfam" id="PF00455">
    <property type="entry name" value="DeoRC"/>
    <property type="match status" value="1"/>
</dbReference>
<keyword evidence="4" id="KW-0804">Transcription</keyword>
<sequence length="249" mass="27529">MQKDKRQDLIVEIIQAEGKVATHDLAKKLLVSEDTVRRDLNEMAKKGLLSKVHGGAISSIQKLYYYNDNVVKNQEEKNCIAKKAIGLLQNGMSIIISDGTTNLAFARNIPKHLKATVFTYCLPIAMELTAHPEIEIIFLGGKIEKKSMVSLGNEVVDKFSNIHADICFLGTGSIGHREGITEGSYDVSLIKRSIVTASDMVISLATSNKLGKRQSYTICKPLEINYLITELEPSNHRLSEFSKIGVPLL</sequence>
<dbReference type="GO" id="GO:0003677">
    <property type="term" value="F:DNA binding"/>
    <property type="evidence" value="ECO:0007669"/>
    <property type="project" value="UniProtKB-KW"/>
</dbReference>
<evidence type="ECO:0000256" key="4">
    <source>
        <dbReference type="ARBA" id="ARBA00023163"/>
    </source>
</evidence>
<dbReference type="SMART" id="SM01134">
    <property type="entry name" value="DeoRC"/>
    <property type="match status" value="1"/>
</dbReference>
<reference evidence="6 7" key="1">
    <citation type="submission" date="2017-07" db="EMBL/GenBank/DDBJ databases">
        <title>Genome Sequence of Arenibacter algicola Strain SMS7 Isolated from a culture of the Diatom Skeletonema marinoi.</title>
        <authorList>
            <person name="Topel M."/>
            <person name="Pinder M.I.M."/>
            <person name="Johansson O.N."/>
            <person name="Kourtchenko O."/>
            <person name="Godhe A."/>
            <person name="Clarke A.K."/>
        </authorList>
    </citation>
    <scope>NUCLEOTIDE SEQUENCE [LARGE SCALE GENOMIC DNA]</scope>
    <source>
        <strain evidence="6 7">SMS7</strain>
    </source>
</reference>
<name>A0A221UV00_9FLAO</name>
<dbReference type="SMART" id="SM00420">
    <property type="entry name" value="HTH_DEOR"/>
    <property type="match status" value="1"/>
</dbReference>
<evidence type="ECO:0000256" key="2">
    <source>
        <dbReference type="ARBA" id="ARBA00023015"/>
    </source>
</evidence>
<keyword evidence="3" id="KW-0238">DNA-binding</keyword>
<keyword evidence="2" id="KW-0805">Transcription regulation</keyword>
<dbReference type="SUPFAM" id="SSF46785">
    <property type="entry name" value="Winged helix' DNA-binding domain"/>
    <property type="match status" value="1"/>
</dbReference>
<dbReference type="RefSeq" id="WP_093978018.1">
    <property type="nucleotide sequence ID" value="NZ_CP022515.1"/>
</dbReference>
<dbReference type="PRINTS" id="PR00037">
    <property type="entry name" value="HTHLACR"/>
</dbReference>
<dbReference type="PANTHER" id="PTHR30363:SF4">
    <property type="entry name" value="GLYCEROL-3-PHOSPHATE REGULON REPRESSOR"/>
    <property type="match status" value="1"/>
</dbReference>
<evidence type="ECO:0000313" key="7">
    <source>
        <dbReference type="Proteomes" id="UP000204551"/>
    </source>
</evidence>
<dbReference type="Gene3D" id="1.10.10.10">
    <property type="entry name" value="Winged helix-like DNA-binding domain superfamily/Winged helix DNA-binding domain"/>
    <property type="match status" value="1"/>
</dbReference>
<dbReference type="PROSITE" id="PS51000">
    <property type="entry name" value="HTH_DEOR_2"/>
    <property type="match status" value="1"/>
</dbReference>
<dbReference type="Gene3D" id="3.40.50.1360">
    <property type="match status" value="1"/>
</dbReference>
<accession>A0A221UV00</accession>
<gene>
    <name evidence="6" type="ORF">AREALGSMS7_01743</name>
</gene>
<keyword evidence="1" id="KW-0678">Repressor</keyword>
<dbReference type="AlphaFoldDB" id="A0A221UV00"/>
<dbReference type="KEGG" id="aalg:AREALGSMS7_01743"/>
<dbReference type="Pfam" id="PF08220">
    <property type="entry name" value="HTH_DeoR"/>
    <property type="match status" value="1"/>
</dbReference>
<dbReference type="PROSITE" id="PS00894">
    <property type="entry name" value="HTH_DEOR_1"/>
    <property type="match status" value="1"/>
</dbReference>
<evidence type="ECO:0000256" key="1">
    <source>
        <dbReference type="ARBA" id="ARBA00022491"/>
    </source>
</evidence>
<dbReference type="Proteomes" id="UP000204551">
    <property type="component" value="Chromosome"/>
</dbReference>
<dbReference type="InterPro" id="IPR001034">
    <property type="entry name" value="DeoR_HTH"/>
</dbReference>
<dbReference type="InterPro" id="IPR018356">
    <property type="entry name" value="Tscrpt_reg_HTH_DeoR_CS"/>
</dbReference>
<organism evidence="6 7">
    <name type="scientific">Arenibacter algicola</name>
    <dbReference type="NCBI Taxonomy" id="616991"/>
    <lineage>
        <taxon>Bacteria</taxon>
        <taxon>Pseudomonadati</taxon>
        <taxon>Bacteroidota</taxon>
        <taxon>Flavobacteriia</taxon>
        <taxon>Flavobacteriales</taxon>
        <taxon>Flavobacteriaceae</taxon>
        <taxon>Arenibacter</taxon>
    </lineage>
</organism>
<evidence type="ECO:0000313" key="6">
    <source>
        <dbReference type="EMBL" id="ASO05209.1"/>
    </source>
</evidence>
<protein>
    <submittedName>
        <fullName evidence="6">HTH-type transcriptional repressor GlcR</fullName>
    </submittedName>
</protein>
<dbReference type="InterPro" id="IPR037171">
    <property type="entry name" value="NagB/RpiA_transferase-like"/>
</dbReference>
<dbReference type="SUPFAM" id="SSF100950">
    <property type="entry name" value="NagB/RpiA/CoA transferase-like"/>
    <property type="match status" value="1"/>
</dbReference>
<evidence type="ECO:0000256" key="3">
    <source>
        <dbReference type="ARBA" id="ARBA00023125"/>
    </source>
</evidence>
<dbReference type="GO" id="GO:0003700">
    <property type="term" value="F:DNA-binding transcription factor activity"/>
    <property type="evidence" value="ECO:0007669"/>
    <property type="project" value="InterPro"/>
</dbReference>
<dbReference type="EMBL" id="CP022515">
    <property type="protein sequence ID" value="ASO05209.1"/>
    <property type="molecule type" value="Genomic_DNA"/>
</dbReference>
<dbReference type="InterPro" id="IPR014036">
    <property type="entry name" value="DeoR-like_C"/>
</dbReference>
<evidence type="ECO:0000259" key="5">
    <source>
        <dbReference type="PROSITE" id="PS51000"/>
    </source>
</evidence>
<dbReference type="PANTHER" id="PTHR30363">
    <property type="entry name" value="HTH-TYPE TRANSCRIPTIONAL REGULATOR SRLR-RELATED"/>
    <property type="match status" value="1"/>
</dbReference>
<proteinExistence type="predicted"/>
<feature type="domain" description="HTH deoR-type" evidence="5">
    <location>
        <begin position="3"/>
        <end position="58"/>
    </location>
</feature>
<dbReference type="InterPro" id="IPR050313">
    <property type="entry name" value="Carb_Metab_HTH_regulators"/>
</dbReference>
<dbReference type="InterPro" id="IPR036388">
    <property type="entry name" value="WH-like_DNA-bd_sf"/>
</dbReference>
<dbReference type="InterPro" id="IPR036390">
    <property type="entry name" value="WH_DNA-bd_sf"/>
</dbReference>